<evidence type="ECO:0000256" key="2">
    <source>
        <dbReference type="SAM" id="SignalP"/>
    </source>
</evidence>
<organism evidence="3 4">
    <name type="scientific">Zopfia rhizophila CBS 207.26</name>
    <dbReference type="NCBI Taxonomy" id="1314779"/>
    <lineage>
        <taxon>Eukaryota</taxon>
        <taxon>Fungi</taxon>
        <taxon>Dikarya</taxon>
        <taxon>Ascomycota</taxon>
        <taxon>Pezizomycotina</taxon>
        <taxon>Dothideomycetes</taxon>
        <taxon>Dothideomycetes incertae sedis</taxon>
        <taxon>Zopfiaceae</taxon>
        <taxon>Zopfia</taxon>
    </lineage>
</organism>
<keyword evidence="1" id="KW-1133">Transmembrane helix</keyword>
<protein>
    <submittedName>
        <fullName evidence="3">Uncharacterized protein</fullName>
    </submittedName>
</protein>
<accession>A0A6A6DXE5</accession>
<evidence type="ECO:0000313" key="3">
    <source>
        <dbReference type="EMBL" id="KAF2183022.1"/>
    </source>
</evidence>
<keyword evidence="1" id="KW-0812">Transmembrane</keyword>
<keyword evidence="2" id="KW-0732">Signal</keyword>
<proteinExistence type="predicted"/>
<keyword evidence="4" id="KW-1185">Reference proteome</keyword>
<keyword evidence="1" id="KW-0472">Membrane</keyword>
<feature type="chain" id="PRO_5025392668" evidence="2">
    <location>
        <begin position="30"/>
        <end position="94"/>
    </location>
</feature>
<feature type="transmembrane region" description="Helical" evidence="1">
    <location>
        <begin position="53"/>
        <end position="77"/>
    </location>
</feature>
<dbReference type="Proteomes" id="UP000800200">
    <property type="component" value="Unassembled WGS sequence"/>
</dbReference>
<evidence type="ECO:0000256" key="1">
    <source>
        <dbReference type="SAM" id="Phobius"/>
    </source>
</evidence>
<sequence length="94" mass="10926">MRSRTRLFLLTILLTKIILLHHDIYLSDASTTTLCAICQSGRGARQFPKARLLYPPWILFFNISLHITDYLILLFFLGRRHGEYITSTRNSKTA</sequence>
<name>A0A6A6DXE5_9PEZI</name>
<gene>
    <name evidence="3" type="ORF">K469DRAFT_710971</name>
</gene>
<feature type="signal peptide" evidence="2">
    <location>
        <begin position="1"/>
        <end position="29"/>
    </location>
</feature>
<reference evidence="3" key="1">
    <citation type="journal article" date="2020" name="Stud. Mycol.">
        <title>101 Dothideomycetes genomes: a test case for predicting lifestyles and emergence of pathogens.</title>
        <authorList>
            <person name="Haridas S."/>
            <person name="Albert R."/>
            <person name="Binder M."/>
            <person name="Bloem J."/>
            <person name="Labutti K."/>
            <person name="Salamov A."/>
            <person name="Andreopoulos B."/>
            <person name="Baker S."/>
            <person name="Barry K."/>
            <person name="Bills G."/>
            <person name="Bluhm B."/>
            <person name="Cannon C."/>
            <person name="Castanera R."/>
            <person name="Culley D."/>
            <person name="Daum C."/>
            <person name="Ezra D."/>
            <person name="Gonzalez J."/>
            <person name="Henrissat B."/>
            <person name="Kuo A."/>
            <person name="Liang C."/>
            <person name="Lipzen A."/>
            <person name="Lutzoni F."/>
            <person name="Magnuson J."/>
            <person name="Mondo S."/>
            <person name="Nolan M."/>
            <person name="Ohm R."/>
            <person name="Pangilinan J."/>
            <person name="Park H.-J."/>
            <person name="Ramirez L."/>
            <person name="Alfaro M."/>
            <person name="Sun H."/>
            <person name="Tritt A."/>
            <person name="Yoshinaga Y."/>
            <person name="Zwiers L.-H."/>
            <person name="Turgeon B."/>
            <person name="Goodwin S."/>
            <person name="Spatafora J."/>
            <person name="Crous P."/>
            <person name="Grigoriev I."/>
        </authorList>
    </citation>
    <scope>NUCLEOTIDE SEQUENCE</scope>
    <source>
        <strain evidence="3">CBS 207.26</strain>
    </source>
</reference>
<evidence type="ECO:0000313" key="4">
    <source>
        <dbReference type="Proteomes" id="UP000800200"/>
    </source>
</evidence>
<dbReference type="EMBL" id="ML994644">
    <property type="protein sequence ID" value="KAF2183022.1"/>
    <property type="molecule type" value="Genomic_DNA"/>
</dbReference>
<dbReference type="AlphaFoldDB" id="A0A6A6DXE5"/>